<evidence type="ECO:0008006" key="3">
    <source>
        <dbReference type="Google" id="ProtNLM"/>
    </source>
</evidence>
<keyword evidence="2" id="KW-1185">Reference proteome</keyword>
<sequence>MARGNRTPGPPDQRSPYADSWSIADHMHTELVTDALAAAERCRGNLAGAVIHTDHGAQGGFN</sequence>
<protein>
    <recommendedName>
        <fullName evidence="3">Transposase</fullName>
    </recommendedName>
</protein>
<evidence type="ECO:0000313" key="2">
    <source>
        <dbReference type="Proteomes" id="UP001596957"/>
    </source>
</evidence>
<reference evidence="2" key="1">
    <citation type="journal article" date="2019" name="Int. J. Syst. Evol. Microbiol.">
        <title>The Global Catalogue of Microorganisms (GCM) 10K type strain sequencing project: providing services to taxonomists for standard genome sequencing and annotation.</title>
        <authorList>
            <consortium name="The Broad Institute Genomics Platform"/>
            <consortium name="The Broad Institute Genome Sequencing Center for Infectious Disease"/>
            <person name="Wu L."/>
            <person name="Ma J."/>
        </authorList>
    </citation>
    <scope>NUCLEOTIDE SEQUENCE [LARGE SCALE GENOMIC DNA]</scope>
    <source>
        <strain evidence="2">CGMCC 4.7198</strain>
    </source>
</reference>
<dbReference type="EMBL" id="JBHTEC010000010">
    <property type="protein sequence ID" value="MFD0289608.1"/>
    <property type="molecule type" value="Genomic_DNA"/>
</dbReference>
<dbReference type="RefSeq" id="WP_381264738.1">
    <property type="nucleotide sequence ID" value="NZ_JBHTBI010000120.1"/>
</dbReference>
<evidence type="ECO:0000313" key="1">
    <source>
        <dbReference type="EMBL" id="MFD0289608.1"/>
    </source>
</evidence>
<dbReference type="Proteomes" id="UP001596957">
    <property type="component" value="Unassembled WGS sequence"/>
</dbReference>
<comment type="caution">
    <text evidence="1">The sequence shown here is derived from an EMBL/GenBank/DDBJ whole genome shotgun (WGS) entry which is preliminary data.</text>
</comment>
<organism evidence="1 2">
    <name type="scientific">Streptomyces lutosisoli</name>
    <dbReference type="NCBI Taxonomy" id="2665721"/>
    <lineage>
        <taxon>Bacteria</taxon>
        <taxon>Bacillati</taxon>
        <taxon>Actinomycetota</taxon>
        <taxon>Actinomycetes</taxon>
        <taxon>Kitasatosporales</taxon>
        <taxon>Streptomycetaceae</taxon>
        <taxon>Streptomyces</taxon>
    </lineage>
</organism>
<name>A0ABW2W267_9ACTN</name>
<proteinExistence type="predicted"/>
<gene>
    <name evidence="1" type="ORF">ACFQZP_50090</name>
</gene>
<accession>A0ABW2W267</accession>